<dbReference type="InterPro" id="IPR038899">
    <property type="entry name" value="METTL22"/>
</dbReference>
<comment type="caution">
    <text evidence="1">The sequence shown here is derived from an EMBL/GenBank/DDBJ whole genome shotgun (WGS) entry which is preliminary data.</text>
</comment>
<dbReference type="AlphaFoldDB" id="A0A1V9YH24"/>
<keyword evidence="2" id="KW-1185">Reference proteome</keyword>
<dbReference type="Gene3D" id="3.40.50.150">
    <property type="entry name" value="Vaccinia Virus protein VP39"/>
    <property type="match status" value="1"/>
</dbReference>
<reference evidence="1 2" key="1">
    <citation type="journal article" date="2014" name="Genome Biol. Evol.">
        <title>The secreted proteins of Achlya hypogyna and Thraustotheca clavata identify the ancestral oomycete secretome and reveal gene acquisitions by horizontal gene transfer.</title>
        <authorList>
            <person name="Misner I."/>
            <person name="Blouin N."/>
            <person name="Leonard G."/>
            <person name="Richards T.A."/>
            <person name="Lane C.E."/>
        </authorList>
    </citation>
    <scope>NUCLEOTIDE SEQUENCE [LARGE SCALE GENOMIC DNA]</scope>
    <source>
        <strain evidence="1 2">ATCC 48635</strain>
    </source>
</reference>
<dbReference type="InterPro" id="IPR029063">
    <property type="entry name" value="SAM-dependent_MTases_sf"/>
</dbReference>
<dbReference type="STRING" id="1202772.A0A1V9YH24"/>
<dbReference type="InterPro" id="IPR019410">
    <property type="entry name" value="Methyltransf_16"/>
</dbReference>
<accession>A0A1V9YH24</accession>
<protein>
    <submittedName>
        <fullName evidence="1">Methyltransferase-like protein 22-like</fullName>
    </submittedName>
</protein>
<dbReference type="EMBL" id="JNBR01001827">
    <property type="protein sequence ID" value="OQR85023.1"/>
    <property type="molecule type" value="Genomic_DNA"/>
</dbReference>
<keyword evidence="1" id="KW-0489">Methyltransferase</keyword>
<evidence type="ECO:0000313" key="2">
    <source>
        <dbReference type="Proteomes" id="UP000243579"/>
    </source>
</evidence>
<dbReference type="Pfam" id="PF10294">
    <property type="entry name" value="Methyltransf_16"/>
    <property type="match status" value="1"/>
</dbReference>
<proteinExistence type="predicted"/>
<evidence type="ECO:0000313" key="1">
    <source>
        <dbReference type="EMBL" id="OQR85023.1"/>
    </source>
</evidence>
<dbReference type="Proteomes" id="UP000243579">
    <property type="component" value="Unassembled WGS sequence"/>
</dbReference>
<name>A0A1V9YH24_ACHHY</name>
<dbReference type="SUPFAM" id="SSF53335">
    <property type="entry name" value="S-adenosyl-L-methionine-dependent methyltransferases"/>
    <property type="match status" value="1"/>
</dbReference>
<dbReference type="GO" id="GO:0032259">
    <property type="term" value="P:methylation"/>
    <property type="evidence" value="ECO:0007669"/>
    <property type="project" value="UniProtKB-KW"/>
</dbReference>
<keyword evidence="1" id="KW-0808">Transferase</keyword>
<gene>
    <name evidence="1" type="ORF">ACHHYP_12429</name>
</gene>
<organism evidence="1 2">
    <name type="scientific">Achlya hypogyna</name>
    <name type="common">Oomycete</name>
    <name type="synonym">Protoachlya hypogyna</name>
    <dbReference type="NCBI Taxonomy" id="1202772"/>
    <lineage>
        <taxon>Eukaryota</taxon>
        <taxon>Sar</taxon>
        <taxon>Stramenopiles</taxon>
        <taxon>Oomycota</taxon>
        <taxon>Saprolegniomycetes</taxon>
        <taxon>Saprolegniales</taxon>
        <taxon>Achlyaceae</taxon>
        <taxon>Achlya</taxon>
    </lineage>
</organism>
<dbReference type="OrthoDB" id="204058at2759"/>
<dbReference type="PANTHER" id="PTHR23108">
    <property type="entry name" value="METHYLTRANSFERASE-RELATED"/>
    <property type="match status" value="1"/>
</dbReference>
<dbReference type="GO" id="GO:0005634">
    <property type="term" value="C:nucleus"/>
    <property type="evidence" value="ECO:0007669"/>
    <property type="project" value="TreeGrafter"/>
</dbReference>
<dbReference type="CDD" id="cd02440">
    <property type="entry name" value="AdoMet_MTases"/>
    <property type="match status" value="1"/>
</dbReference>
<sequence>MLKVTVYKVKPVDVLLDDGEDMIVERKRVRWGENDIMLRTRSESTVDNSGVQVWRAAFLLGDFVMAHASQFTDETVVELGCGVGFVTLVLSSVAKLVIATDSDVDALSLAETNLLHNLHGACRLRQMDWNCHGLPSSSAEFGWSNRDINALRRARILVASDVFYDDDITEVFLSKLCELMTENPNLVAFVAIEKRAIFSAEKLNVVHLGYDIFRANVCNHTSAPESLFHATEPHVCAACNEVGATPRFLASQVALESIPQVFEYDRQGMLELWCVRGLVQIRGHN</sequence>
<dbReference type="GO" id="GO:0008276">
    <property type="term" value="F:protein methyltransferase activity"/>
    <property type="evidence" value="ECO:0007669"/>
    <property type="project" value="InterPro"/>
</dbReference>
<dbReference type="PANTHER" id="PTHR23108:SF0">
    <property type="entry name" value="METHYLTRANSFERASE-LIKE PROTEIN 22"/>
    <property type="match status" value="1"/>
</dbReference>